<dbReference type="CDD" id="cd16151">
    <property type="entry name" value="sulfatase_like"/>
    <property type="match status" value="1"/>
</dbReference>
<dbReference type="InterPro" id="IPR050738">
    <property type="entry name" value="Sulfatase"/>
</dbReference>
<protein>
    <submittedName>
        <fullName evidence="5">Arylsulfatase</fullName>
    </submittedName>
</protein>
<comment type="similarity">
    <text evidence="1">Belongs to the sulfatase family.</text>
</comment>
<dbReference type="InterPro" id="IPR017850">
    <property type="entry name" value="Alkaline_phosphatase_core_sf"/>
</dbReference>
<proteinExistence type="inferred from homology"/>
<dbReference type="PANTHER" id="PTHR42693:SF53">
    <property type="entry name" value="ENDO-4-O-SULFATASE"/>
    <property type="match status" value="1"/>
</dbReference>
<feature type="chain" id="PRO_5015647145" evidence="3">
    <location>
        <begin position="22"/>
        <end position="435"/>
    </location>
</feature>
<evidence type="ECO:0000256" key="1">
    <source>
        <dbReference type="ARBA" id="ARBA00008779"/>
    </source>
</evidence>
<accession>A0A2S8GT06</accession>
<dbReference type="OrthoDB" id="9783154at2"/>
<dbReference type="RefSeq" id="WP_105333816.1">
    <property type="nucleotide sequence ID" value="NZ_PUHZ01000004.1"/>
</dbReference>
<comment type="caution">
    <text evidence="5">The sequence shown here is derived from an EMBL/GenBank/DDBJ whole genome shotgun (WGS) entry which is preliminary data.</text>
</comment>
<evidence type="ECO:0000313" key="5">
    <source>
        <dbReference type="EMBL" id="PQO47555.1"/>
    </source>
</evidence>
<dbReference type="EMBL" id="PUHZ01000004">
    <property type="protein sequence ID" value="PQO47555.1"/>
    <property type="molecule type" value="Genomic_DNA"/>
</dbReference>
<evidence type="ECO:0000256" key="2">
    <source>
        <dbReference type="ARBA" id="ARBA00022801"/>
    </source>
</evidence>
<organism evidence="5 6">
    <name type="scientific">Blastopirellula marina</name>
    <dbReference type="NCBI Taxonomy" id="124"/>
    <lineage>
        <taxon>Bacteria</taxon>
        <taxon>Pseudomonadati</taxon>
        <taxon>Planctomycetota</taxon>
        <taxon>Planctomycetia</taxon>
        <taxon>Pirellulales</taxon>
        <taxon>Pirellulaceae</taxon>
        <taxon>Blastopirellula</taxon>
    </lineage>
</organism>
<dbReference type="PANTHER" id="PTHR42693">
    <property type="entry name" value="ARYLSULFATASE FAMILY MEMBER"/>
    <property type="match status" value="1"/>
</dbReference>
<reference evidence="5 6" key="1">
    <citation type="submission" date="2018-02" db="EMBL/GenBank/DDBJ databases">
        <title>Comparative genomes isolates from brazilian mangrove.</title>
        <authorList>
            <person name="Araujo J.E."/>
            <person name="Taketani R.G."/>
            <person name="Silva M.C.P."/>
            <person name="Loureco M.V."/>
            <person name="Andreote F.D."/>
        </authorList>
    </citation>
    <scope>NUCLEOTIDE SEQUENCE [LARGE SCALE GENOMIC DNA]</scope>
    <source>
        <strain evidence="5 6">Nap-Phe MGV</strain>
    </source>
</reference>
<dbReference type="GO" id="GO:0004065">
    <property type="term" value="F:arylsulfatase activity"/>
    <property type="evidence" value="ECO:0007669"/>
    <property type="project" value="TreeGrafter"/>
</dbReference>
<feature type="domain" description="Sulfatase N-terminal" evidence="4">
    <location>
        <begin position="25"/>
        <end position="338"/>
    </location>
</feature>
<dbReference type="Gene3D" id="3.40.720.10">
    <property type="entry name" value="Alkaline Phosphatase, subunit A"/>
    <property type="match status" value="1"/>
</dbReference>
<feature type="signal peptide" evidence="3">
    <location>
        <begin position="1"/>
        <end position="21"/>
    </location>
</feature>
<evidence type="ECO:0000259" key="4">
    <source>
        <dbReference type="Pfam" id="PF00884"/>
    </source>
</evidence>
<sequence length="435" mass="48005">MARIPFFAALASLLFCGVATAAERPNIIVFLADDLGIECVESYGGLSYKTPNIDRLAASGMRFTHCFADPYCSPSRAQLLTGRYPLHNGIPRVIFLPDQHREFLDPAKETSVAKLLKNAGYATAMAGKWQLSFLEERDTIRDHGFDEYQAWQIFDNGKKTSRYASPTMRQNGEVISTPGGYGPDENLAFVTDFIERHQDEPFLVYYACLLPHWPWEPTPDSDVPLSAGKGDGDPKYMKDMVSYLDKQVGAVAATLDRLNLRDNTVLIFVADNGTDQRLKTEWTDGSVERLIPGGKSHMTDTGTRVPMIVSWPGTIQAGSVNNDLVDLSDLLPTLVELGNADPSPQPINGVSFAPQLRGETGQPRTWIHVQKESQRHVRNREFILNNQGKLRPVVEYGLKPAQPISPDSSEAAEAAQQQLKAALKEAATFGKSAKP</sequence>
<dbReference type="Pfam" id="PF00884">
    <property type="entry name" value="Sulfatase"/>
    <property type="match status" value="1"/>
</dbReference>
<evidence type="ECO:0000256" key="3">
    <source>
        <dbReference type="SAM" id="SignalP"/>
    </source>
</evidence>
<dbReference type="Proteomes" id="UP000237819">
    <property type="component" value="Unassembled WGS sequence"/>
</dbReference>
<dbReference type="InterPro" id="IPR000917">
    <property type="entry name" value="Sulfatase_N"/>
</dbReference>
<dbReference type="SUPFAM" id="SSF53649">
    <property type="entry name" value="Alkaline phosphatase-like"/>
    <property type="match status" value="1"/>
</dbReference>
<keyword evidence="2" id="KW-0378">Hydrolase</keyword>
<name>A0A2S8GT06_9BACT</name>
<dbReference type="AlphaFoldDB" id="A0A2S8GT06"/>
<evidence type="ECO:0000313" key="6">
    <source>
        <dbReference type="Proteomes" id="UP000237819"/>
    </source>
</evidence>
<keyword evidence="3" id="KW-0732">Signal</keyword>
<gene>
    <name evidence="5" type="ORF">C5Y93_02525</name>
</gene>